<keyword evidence="1" id="KW-1133">Transmembrane helix</keyword>
<evidence type="ECO:0000256" key="1">
    <source>
        <dbReference type="SAM" id="Phobius"/>
    </source>
</evidence>
<keyword evidence="1" id="KW-0812">Transmembrane</keyword>
<organism evidence="2 3">
    <name type="scientific">Clostridium perfringens</name>
    <dbReference type="NCBI Taxonomy" id="1502"/>
    <lineage>
        <taxon>Bacteria</taxon>
        <taxon>Bacillati</taxon>
        <taxon>Bacillota</taxon>
        <taxon>Clostridia</taxon>
        <taxon>Eubacteriales</taxon>
        <taxon>Clostridiaceae</taxon>
        <taxon>Clostridium</taxon>
    </lineage>
</organism>
<dbReference type="AlphaFoldDB" id="A0AAW9K5M2"/>
<accession>A0AAW9K5M2</accession>
<evidence type="ECO:0000313" key="3">
    <source>
        <dbReference type="Proteomes" id="UP001288944"/>
    </source>
</evidence>
<feature type="transmembrane region" description="Helical" evidence="1">
    <location>
        <begin position="20"/>
        <end position="39"/>
    </location>
</feature>
<evidence type="ECO:0000313" key="2">
    <source>
        <dbReference type="EMBL" id="MDZ7543522.1"/>
    </source>
</evidence>
<sequence length="86" mass="9775">MKLLYYTKTTLKGMVSNGAITLLYLILFPVLLAAFMGFFQKTLMESPLKLKTLKIEISDMDKSDMSKNLISFLESEEMKELVGITD</sequence>
<name>A0AAW9K5M2_CLOPF</name>
<feature type="non-terminal residue" evidence="2">
    <location>
        <position position="86"/>
    </location>
</feature>
<dbReference type="EMBL" id="WNUR01001279">
    <property type="protein sequence ID" value="MDZ7543522.1"/>
    <property type="molecule type" value="Genomic_DNA"/>
</dbReference>
<proteinExistence type="predicted"/>
<dbReference type="Proteomes" id="UP001288944">
    <property type="component" value="Unassembled WGS sequence"/>
</dbReference>
<gene>
    <name evidence="2" type="ORF">GNF83_20580</name>
</gene>
<keyword evidence="1" id="KW-0472">Membrane</keyword>
<protein>
    <submittedName>
        <fullName evidence="2">ABC transporter permease</fullName>
    </submittedName>
</protein>
<reference evidence="2" key="1">
    <citation type="submission" date="2019-11" db="EMBL/GenBank/DDBJ databases">
        <title>Characterization of Clostridium perfringens isolates from swine manure treated agricultural soils.</title>
        <authorList>
            <person name="Wushke S.T."/>
        </authorList>
    </citation>
    <scope>NUCLEOTIDE SEQUENCE</scope>
    <source>
        <strain evidence="2">X62</strain>
    </source>
</reference>
<comment type="caution">
    <text evidence="2">The sequence shown here is derived from an EMBL/GenBank/DDBJ whole genome shotgun (WGS) entry which is preliminary data.</text>
</comment>